<accession>L7VK14</accession>
<dbReference type="STRING" id="1133592.ASNER_019"/>
<proteinExistence type="predicted"/>
<dbReference type="EMBL" id="CP003263">
    <property type="protein sequence ID" value="AGC66806.1"/>
    <property type="molecule type" value="Genomic_DNA"/>
</dbReference>
<dbReference type="Proteomes" id="UP000011174">
    <property type="component" value="Chromosome"/>
</dbReference>
<dbReference type="HOGENOM" id="CLU_3005634_0_0_10"/>
<evidence type="ECO:0008006" key="3">
    <source>
        <dbReference type="Google" id="ProtNLM"/>
    </source>
</evidence>
<organism evidence="1 2">
    <name type="scientific">Candidatus Uzinura diaspidicola str. ASNER</name>
    <dbReference type="NCBI Taxonomy" id="1133592"/>
    <lineage>
        <taxon>Bacteria</taxon>
        <taxon>Pseudomonadati</taxon>
        <taxon>Bacteroidota</taxon>
        <taxon>Flavobacteriia</taxon>
        <taxon>Flavobacteriales</taxon>
        <taxon>Candidatus Uzinura</taxon>
    </lineage>
</organism>
<evidence type="ECO:0000313" key="2">
    <source>
        <dbReference type="Proteomes" id="UP000011174"/>
    </source>
</evidence>
<keyword evidence="2" id="KW-1185">Reference proteome</keyword>
<dbReference type="AlphaFoldDB" id="L7VK14"/>
<sequence>MSFRWVYDEFPHHIFCPKSSKVQFTTTVVSTVIVLLSLILESIDEIFICVLQGIFS</sequence>
<evidence type="ECO:0000313" key="1">
    <source>
        <dbReference type="EMBL" id="AGC66806.1"/>
    </source>
</evidence>
<reference evidence="1 2" key="1">
    <citation type="journal article" date="2013" name="Environ. Microbiol.">
        <title>The nutrient supplying capabilities of Uzinura, an endosymbiont of armoured scale insects.</title>
        <authorList>
            <person name="Sabree Z.L."/>
            <person name="Huang C.Y."/>
            <person name="Okusu A."/>
            <person name="Moran N.A."/>
            <person name="Normark B.B."/>
        </authorList>
    </citation>
    <scope>NUCLEOTIDE SEQUENCE [LARGE SCALE GENOMIC DNA]</scope>
    <source>
        <strain evidence="1 2">ASNER</strain>
    </source>
</reference>
<protein>
    <recommendedName>
        <fullName evidence="3">Preprotein translocase subunit SecE</fullName>
    </recommendedName>
</protein>
<name>L7VK14_9FLAO</name>
<dbReference type="KEGG" id="udi:ASNER_019"/>
<gene>
    <name evidence="1" type="ORF">ASNER_019</name>
</gene>